<feature type="transmembrane region" description="Helical" evidence="1">
    <location>
        <begin position="70"/>
        <end position="89"/>
    </location>
</feature>
<evidence type="ECO:0000313" key="3">
    <source>
        <dbReference type="Proteomes" id="UP000243488"/>
    </source>
</evidence>
<proteinExistence type="predicted"/>
<dbReference type="Proteomes" id="UP000243488">
    <property type="component" value="Chromosome"/>
</dbReference>
<dbReference type="EMBL" id="CP020100">
    <property type="protein sequence ID" value="AQZ94943.1"/>
    <property type="molecule type" value="Genomic_DNA"/>
</dbReference>
<gene>
    <name evidence="2" type="ORF">BVH74_09365</name>
</gene>
<dbReference type="AlphaFoldDB" id="A0A1V0B4U3"/>
<feature type="transmembrane region" description="Helical" evidence="1">
    <location>
        <begin position="12"/>
        <end position="31"/>
    </location>
</feature>
<sequence length="158" mass="17173">MSQLQEKLGPAVIQALIVCVVRFFTIPWSIWKGAALRLAERRQAAGNPDDASSKSEFPVFDWIRAAWDGLIFLSWFVGAVVAVITLFGVMFRVGFFSGIGSAIGVVVYFYFAVILMSFFKESLILLLAIAMNVEKLANKSAAQAPAAVAAPEPSQQTP</sequence>
<reference evidence="2 3" key="1">
    <citation type="submission" date="2017-03" db="EMBL/GenBank/DDBJ databases">
        <title>Complete genome sequence of the novel DNRA strain Pseudomonas sp. S-6-2 isolated from Chinese polluted river sediment. Journal of Biotechnology.</title>
        <authorList>
            <person name="Li J."/>
            <person name="Xiang F."/>
            <person name="Wang L."/>
            <person name="Xi L."/>
            <person name="Liu J."/>
        </authorList>
    </citation>
    <scope>NUCLEOTIDE SEQUENCE [LARGE SCALE GENOMIC DNA]</scope>
    <source>
        <strain evidence="2 3">S-6-2</strain>
    </source>
</reference>
<keyword evidence="1" id="KW-0472">Membrane</keyword>
<dbReference type="KEGG" id="ppha:BVH74_09365"/>
<keyword evidence="1" id="KW-0812">Transmembrane</keyword>
<protein>
    <recommendedName>
        <fullName evidence="4">DUF4282 domain-containing protein</fullName>
    </recommendedName>
</protein>
<name>A0A1V0B4U3_9GAMM</name>
<keyword evidence="3" id="KW-1185">Reference proteome</keyword>
<organism evidence="2 3">
    <name type="scientific">Halopseudomonas phragmitis</name>
    <dbReference type="NCBI Taxonomy" id="1931241"/>
    <lineage>
        <taxon>Bacteria</taxon>
        <taxon>Pseudomonadati</taxon>
        <taxon>Pseudomonadota</taxon>
        <taxon>Gammaproteobacteria</taxon>
        <taxon>Pseudomonadales</taxon>
        <taxon>Pseudomonadaceae</taxon>
        <taxon>Halopseudomonas</taxon>
    </lineage>
</organism>
<evidence type="ECO:0008006" key="4">
    <source>
        <dbReference type="Google" id="ProtNLM"/>
    </source>
</evidence>
<feature type="transmembrane region" description="Helical" evidence="1">
    <location>
        <begin position="95"/>
        <end position="119"/>
    </location>
</feature>
<keyword evidence="1" id="KW-1133">Transmembrane helix</keyword>
<evidence type="ECO:0000313" key="2">
    <source>
        <dbReference type="EMBL" id="AQZ94943.1"/>
    </source>
</evidence>
<dbReference type="RefSeq" id="WP_080049796.1">
    <property type="nucleotide sequence ID" value="NZ_CP020100.1"/>
</dbReference>
<evidence type="ECO:0000256" key="1">
    <source>
        <dbReference type="SAM" id="Phobius"/>
    </source>
</evidence>
<accession>A0A1V0B4U3</accession>